<evidence type="ECO:0000313" key="2">
    <source>
        <dbReference type="Proteomes" id="UP000534783"/>
    </source>
</evidence>
<reference evidence="1 2" key="1">
    <citation type="journal article" date="2020" name="Nature">
        <title>Bacterial chemolithoautotrophy via manganese oxidation.</title>
        <authorList>
            <person name="Yu H."/>
            <person name="Leadbetter J.R."/>
        </authorList>
    </citation>
    <scope>NUCLEOTIDE SEQUENCE [LARGE SCALE GENOMIC DNA]</scope>
    <source>
        <strain evidence="1 2">Mn-1</strain>
    </source>
</reference>
<name>A0A7X6DN18_9BACT</name>
<protein>
    <submittedName>
        <fullName evidence="1">Uncharacterized protein</fullName>
    </submittedName>
</protein>
<keyword evidence="2" id="KW-1185">Reference proteome</keyword>
<dbReference type="EMBL" id="VTOW01000001">
    <property type="protein sequence ID" value="NKE70205.1"/>
    <property type="molecule type" value="Genomic_DNA"/>
</dbReference>
<proteinExistence type="predicted"/>
<evidence type="ECO:0000313" key="1">
    <source>
        <dbReference type="EMBL" id="NKE70205.1"/>
    </source>
</evidence>
<comment type="caution">
    <text evidence="1">The sequence shown here is derived from an EMBL/GenBank/DDBJ whole genome shotgun (WGS) entry which is preliminary data.</text>
</comment>
<accession>A0A7X6DN18</accession>
<organism evidence="1 2">
    <name type="scientific">Candidatus Manganitrophus noduliformans</name>
    <dbReference type="NCBI Taxonomy" id="2606439"/>
    <lineage>
        <taxon>Bacteria</taxon>
        <taxon>Pseudomonadati</taxon>
        <taxon>Nitrospirota</taxon>
        <taxon>Nitrospiria</taxon>
        <taxon>Candidatus Troglogloeales</taxon>
        <taxon>Candidatus Manganitrophaceae</taxon>
        <taxon>Candidatus Manganitrophus</taxon>
    </lineage>
</organism>
<dbReference type="Proteomes" id="UP000534783">
    <property type="component" value="Unassembled WGS sequence"/>
</dbReference>
<gene>
    <name evidence="1" type="ORF">MNODULE_05535</name>
</gene>
<sequence>MPCDTVQTSSIEFKAENTPLLVQALGSLGSYKATYRGGRLVSAALDGIRIFFEDGRIIVPRGSEGLIDRIKQAYSRQIVIAAAKRFGFQLKRTGENRFLALRRR</sequence>
<dbReference type="RefSeq" id="WP_168058470.1">
    <property type="nucleotide sequence ID" value="NZ_VTOW01000001.1"/>
</dbReference>
<dbReference type="AlphaFoldDB" id="A0A7X6DN18"/>